<evidence type="ECO:0000256" key="2">
    <source>
        <dbReference type="ARBA" id="ARBA00022490"/>
    </source>
</evidence>
<accession>A0A1M7Y3R4</accession>
<reference evidence="10 11" key="1">
    <citation type="submission" date="2016-12" db="EMBL/GenBank/DDBJ databases">
        <authorList>
            <person name="Song W.-J."/>
            <person name="Kurnit D.M."/>
        </authorList>
    </citation>
    <scope>NUCLEOTIDE SEQUENCE [LARGE SCALE GENOMIC DNA]</scope>
    <source>
        <strain evidence="10 11">DSM 18488</strain>
    </source>
</reference>
<dbReference type="HAMAP" id="MF_01161">
    <property type="entry name" value="tRNA_Ile_lys_synt"/>
    <property type="match status" value="1"/>
</dbReference>
<dbReference type="NCBIfam" id="TIGR02433">
    <property type="entry name" value="lysidine_TilS_C"/>
    <property type="match status" value="1"/>
</dbReference>
<evidence type="ECO:0000256" key="3">
    <source>
        <dbReference type="ARBA" id="ARBA00022598"/>
    </source>
</evidence>
<dbReference type="SUPFAM" id="SSF52402">
    <property type="entry name" value="Adenine nucleotide alpha hydrolases-like"/>
    <property type="match status" value="1"/>
</dbReference>
<dbReference type="Pfam" id="PF11734">
    <property type="entry name" value="TilS_C"/>
    <property type="match status" value="1"/>
</dbReference>
<dbReference type="GO" id="GO:0032267">
    <property type="term" value="F:tRNA(Ile)-lysidine synthase activity"/>
    <property type="evidence" value="ECO:0007669"/>
    <property type="project" value="UniProtKB-EC"/>
</dbReference>
<evidence type="ECO:0000313" key="11">
    <source>
        <dbReference type="Proteomes" id="UP000184603"/>
    </source>
</evidence>
<dbReference type="InterPro" id="IPR012796">
    <property type="entry name" value="Lysidine-tRNA-synth_C"/>
</dbReference>
<dbReference type="AlphaFoldDB" id="A0A1M7Y3R4"/>
<dbReference type="EC" id="6.3.4.19" evidence="8"/>
<proteinExistence type="inferred from homology"/>
<evidence type="ECO:0000256" key="8">
    <source>
        <dbReference type="HAMAP-Rule" id="MF_01161"/>
    </source>
</evidence>
<sequence>MHDLVHKIVRNIHTHQLLQRGDKVIIATSGGVDSTALLHILASSELDLNITAVYVDHGLRPEEANNEKHFTLDIARKLGVSHRSVAVDVYGLQKKQSFSLEEAARILRYRALEKIRDELKAEEIAVAHTAGDQVEEFLIRMIRGSGLKGLSGMRYRQGHIIRPLLDISRDSLLEYLHQHNLDSCHDSSNDDRRFLRNRIRLDLLPELEARYNPAIRTNILQTTAILAQEEAFLEDIARDHLNNLCTIIAATTPGELPTSISCQRVPFHDLHPAMQRRMIESICWKMGSRPSFRQILQMVKLVATGRPGSKFHLQSGLRLLLDGETAHFSHPQGRKPIRGEKPGPQQFEKVIATTGIYEFRELHYELDVKRIARKNLSHDLDDQPEGTIAVDADLAHFPLLARPPLPGETMCPLGAPGKKKIARIFSDLKIPADSRQHYPLVLKDNEPAAILGLKIADRYKITDETTAVLLLTWKRIETKTE</sequence>
<keyword evidence="11" id="KW-1185">Reference proteome</keyword>
<keyword evidence="2 8" id="KW-0963">Cytoplasm</keyword>
<dbReference type="RefSeq" id="WP_073612980.1">
    <property type="nucleotide sequence ID" value="NZ_FRFE01000006.1"/>
</dbReference>
<dbReference type="OrthoDB" id="9807403at2"/>
<comment type="catalytic activity">
    <reaction evidence="7 8">
        <text>cytidine(34) in tRNA(Ile2) + L-lysine + ATP = lysidine(34) in tRNA(Ile2) + AMP + diphosphate + H(+)</text>
        <dbReference type="Rhea" id="RHEA:43744"/>
        <dbReference type="Rhea" id="RHEA-COMP:10625"/>
        <dbReference type="Rhea" id="RHEA-COMP:10670"/>
        <dbReference type="ChEBI" id="CHEBI:15378"/>
        <dbReference type="ChEBI" id="CHEBI:30616"/>
        <dbReference type="ChEBI" id="CHEBI:32551"/>
        <dbReference type="ChEBI" id="CHEBI:33019"/>
        <dbReference type="ChEBI" id="CHEBI:82748"/>
        <dbReference type="ChEBI" id="CHEBI:83665"/>
        <dbReference type="ChEBI" id="CHEBI:456215"/>
        <dbReference type="EC" id="6.3.4.19"/>
    </reaction>
</comment>
<evidence type="ECO:0000256" key="5">
    <source>
        <dbReference type="ARBA" id="ARBA00022741"/>
    </source>
</evidence>
<feature type="domain" description="Lysidine-tRNA(Ile) synthetase C-terminal" evidence="9">
    <location>
        <begin position="399"/>
        <end position="471"/>
    </location>
</feature>
<dbReference type="GO" id="GO:0005737">
    <property type="term" value="C:cytoplasm"/>
    <property type="evidence" value="ECO:0007669"/>
    <property type="project" value="UniProtKB-SubCell"/>
</dbReference>
<dbReference type="SMART" id="SM00977">
    <property type="entry name" value="TilS_C"/>
    <property type="match status" value="1"/>
</dbReference>
<keyword evidence="6 8" id="KW-0067">ATP-binding</keyword>
<dbReference type="GO" id="GO:0006400">
    <property type="term" value="P:tRNA modification"/>
    <property type="evidence" value="ECO:0007669"/>
    <property type="project" value="UniProtKB-UniRule"/>
</dbReference>
<dbReference type="SUPFAM" id="SSF56037">
    <property type="entry name" value="PheT/TilS domain"/>
    <property type="match status" value="1"/>
</dbReference>
<organism evidence="10 11">
    <name type="scientific">Desulfopila aestuarii DSM 18488</name>
    <dbReference type="NCBI Taxonomy" id="1121416"/>
    <lineage>
        <taxon>Bacteria</taxon>
        <taxon>Pseudomonadati</taxon>
        <taxon>Thermodesulfobacteriota</taxon>
        <taxon>Desulfobulbia</taxon>
        <taxon>Desulfobulbales</taxon>
        <taxon>Desulfocapsaceae</taxon>
        <taxon>Desulfopila</taxon>
    </lineage>
</organism>
<dbReference type="Gene3D" id="1.20.59.20">
    <property type="match status" value="1"/>
</dbReference>
<keyword evidence="3 8" id="KW-0436">Ligase</keyword>
<comment type="similarity">
    <text evidence="8">Belongs to the tRNA(Ile)-lysidine synthase family.</text>
</comment>
<dbReference type="InterPro" id="IPR014729">
    <property type="entry name" value="Rossmann-like_a/b/a_fold"/>
</dbReference>
<protein>
    <recommendedName>
        <fullName evidence="8">tRNA(Ile)-lysidine synthase</fullName>
        <ecNumber evidence="8">6.3.4.19</ecNumber>
    </recommendedName>
    <alternativeName>
        <fullName evidence="8">tRNA(Ile)-2-lysyl-cytidine synthase</fullName>
    </alternativeName>
    <alternativeName>
        <fullName evidence="8">tRNA(Ile)-lysidine synthetase</fullName>
    </alternativeName>
</protein>
<dbReference type="GO" id="GO:0005524">
    <property type="term" value="F:ATP binding"/>
    <property type="evidence" value="ECO:0007669"/>
    <property type="project" value="UniProtKB-UniRule"/>
</dbReference>
<dbReference type="InterPro" id="IPR011063">
    <property type="entry name" value="TilS/TtcA_N"/>
</dbReference>
<name>A0A1M7Y3R4_9BACT</name>
<dbReference type="PANTHER" id="PTHR43033">
    <property type="entry name" value="TRNA(ILE)-LYSIDINE SYNTHASE-RELATED"/>
    <property type="match status" value="1"/>
</dbReference>
<dbReference type="Proteomes" id="UP000184603">
    <property type="component" value="Unassembled WGS sequence"/>
</dbReference>
<keyword evidence="5 8" id="KW-0547">Nucleotide-binding</keyword>
<keyword evidence="4 8" id="KW-0819">tRNA processing</keyword>
<dbReference type="STRING" id="1121416.SAMN02745220_01665"/>
<evidence type="ECO:0000256" key="7">
    <source>
        <dbReference type="ARBA" id="ARBA00048539"/>
    </source>
</evidence>
<evidence type="ECO:0000256" key="6">
    <source>
        <dbReference type="ARBA" id="ARBA00022840"/>
    </source>
</evidence>
<feature type="binding site" evidence="8">
    <location>
        <begin position="29"/>
        <end position="34"/>
    </location>
    <ligand>
        <name>ATP</name>
        <dbReference type="ChEBI" id="CHEBI:30616"/>
    </ligand>
</feature>
<evidence type="ECO:0000259" key="9">
    <source>
        <dbReference type="SMART" id="SM00977"/>
    </source>
</evidence>
<comment type="subcellular location">
    <subcellularLocation>
        <location evidence="1 8">Cytoplasm</location>
    </subcellularLocation>
</comment>
<dbReference type="CDD" id="cd01992">
    <property type="entry name" value="TilS_N"/>
    <property type="match status" value="1"/>
</dbReference>
<gene>
    <name evidence="8" type="primary">tilS</name>
    <name evidence="10" type="ORF">SAMN02745220_01665</name>
</gene>
<dbReference type="SUPFAM" id="SSF82829">
    <property type="entry name" value="MesJ substrate recognition domain-like"/>
    <property type="match status" value="1"/>
</dbReference>
<dbReference type="Pfam" id="PF01171">
    <property type="entry name" value="ATP_bind_3"/>
    <property type="match status" value="1"/>
</dbReference>
<dbReference type="InterPro" id="IPR012795">
    <property type="entry name" value="tRNA_Ile_lys_synt_N"/>
</dbReference>
<comment type="function">
    <text evidence="8">Ligates lysine onto the cytidine present at position 34 of the AUA codon-specific tRNA(Ile) that contains the anticodon CAU, in an ATP-dependent manner. Cytidine is converted to lysidine, thus changing the amino acid specificity of the tRNA from methionine to isoleucine.</text>
</comment>
<evidence type="ECO:0000256" key="4">
    <source>
        <dbReference type="ARBA" id="ARBA00022694"/>
    </source>
</evidence>
<comment type="domain">
    <text evidence="8">The N-terminal region contains the highly conserved SGGXDS motif, predicted to be a P-loop motif involved in ATP binding.</text>
</comment>
<dbReference type="Gene3D" id="3.40.50.620">
    <property type="entry name" value="HUPs"/>
    <property type="match status" value="1"/>
</dbReference>
<dbReference type="InterPro" id="IPR012094">
    <property type="entry name" value="tRNA_Ile_lys_synt"/>
</dbReference>
<evidence type="ECO:0000256" key="1">
    <source>
        <dbReference type="ARBA" id="ARBA00004496"/>
    </source>
</evidence>
<evidence type="ECO:0000313" key="10">
    <source>
        <dbReference type="EMBL" id="SHO46852.1"/>
    </source>
</evidence>
<dbReference type="PANTHER" id="PTHR43033:SF1">
    <property type="entry name" value="TRNA(ILE)-LYSIDINE SYNTHASE-RELATED"/>
    <property type="match status" value="1"/>
</dbReference>
<dbReference type="NCBIfam" id="TIGR02432">
    <property type="entry name" value="lysidine_TilS_N"/>
    <property type="match status" value="1"/>
</dbReference>
<dbReference type="EMBL" id="FRFE01000006">
    <property type="protein sequence ID" value="SHO46852.1"/>
    <property type="molecule type" value="Genomic_DNA"/>
</dbReference>